<dbReference type="Proteomes" id="UP001597102">
    <property type="component" value="Unassembled WGS sequence"/>
</dbReference>
<gene>
    <name evidence="1" type="ORF">ACFQ2F_03915</name>
</gene>
<evidence type="ECO:0000313" key="2">
    <source>
        <dbReference type="Proteomes" id="UP001597102"/>
    </source>
</evidence>
<evidence type="ECO:0000313" key="1">
    <source>
        <dbReference type="EMBL" id="MFD0986235.1"/>
    </source>
</evidence>
<accession>A0ABW3J720</accession>
<name>A0ABW3J720_9HYPH</name>
<comment type="caution">
    <text evidence="1">The sequence shown here is derived from an EMBL/GenBank/DDBJ whole genome shotgun (WGS) entry which is preliminary data.</text>
</comment>
<dbReference type="RefSeq" id="WP_379085976.1">
    <property type="nucleotide sequence ID" value="NZ_JBHTJO010000001.1"/>
</dbReference>
<organism evidence="1 2">
    <name type="scientific">Methyloligella solikamskensis</name>
    <dbReference type="NCBI Taxonomy" id="1177756"/>
    <lineage>
        <taxon>Bacteria</taxon>
        <taxon>Pseudomonadati</taxon>
        <taxon>Pseudomonadota</taxon>
        <taxon>Alphaproteobacteria</taxon>
        <taxon>Hyphomicrobiales</taxon>
        <taxon>Hyphomicrobiaceae</taxon>
        <taxon>Methyloligella</taxon>
    </lineage>
</organism>
<reference evidence="2" key="1">
    <citation type="journal article" date="2019" name="Int. J. Syst. Evol. Microbiol.">
        <title>The Global Catalogue of Microorganisms (GCM) 10K type strain sequencing project: providing services to taxonomists for standard genome sequencing and annotation.</title>
        <authorList>
            <consortium name="The Broad Institute Genomics Platform"/>
            <consortium name="The Broad Institute Genome Sequencing Center for Infectious Disease"/>
            <person name="Wu L."/>
            <person name="Ma J."/>
        </authorList>
    </citation>
    <scope>NUCLEOTIDE SEQUENCE [LARGE SCALE GENOMIC DNA]</scope>
    <source>
        <strain evidence="2">CCUG 61697</strain>
    </source>
</reference>
<proteinExistence type="predicted"/>
<keyword evidence="2" id="KW-1185">Reference proteome</keyword>
<protein>
    <submittedName>
        <fullName evidence="1">Uncharacterized protein</fullName>
    </submittedName>
</protein>
<dbReference type="EMBL" id="JBHTJO010000001">
    <property type="protein sequence ID" value="MFD0986235.1"/>
    <property type="molecule type" value="Genomic_DNA"/>
</dbReference>
<sequence length="156" mass="17457">MATLPDISESELDSLSEVQLTAHSKEYLTTGDHEIARYYQEELLMLGGQPVFGAPGLSPEELKKQAKALSRAVKRFADKHMEKLRELCVRFDYCAKMAQAAGRFQNELPVLKGLAEFGSFSMLGAPVFSLSWYLMKYRVLDKYICQCDQQGAAPAP</sequence>